<reference evidence="1 2" key="1">
    <citation type="submission" date="2022-04" db="EMBL/GenBank/DDBJ databases">
        <title>Diverse halophilic archaea isolated from saline environments.</title>
        <authorList>
            <person name="Cui H.-L."/>
        </authorList>
    </citation>
    <scope>NUCLEOTIDE SEQUENCE [LARGE SCALE GENOMIC DNA]</scope>
    <source>
        <strain evidence="1 2">XZYJT49</strain>
        <plasmid evidence="1 2">unnamed1</plasmid>
    </source>
</reference>
<dbReference type="KEGG" id="halx:M0R89_20165"/>
<name>A0A8U0I009_9EURY</name>
<dbReference type="Gene3D" id="3.40.190.10">
    <property type="entry name" value="Periplasmic binding protein-like II"/>
    <property type="match status" value="2"/>
</dbReference>
<dbReference type="Pfam" id="PF01547">
    <property type="entry name" value="SBP_bac_1"/>
    <property type="match status" value="1"/>
</dbReference>
<dbReference type="RefSeq" id="WP_248652512.1">
    <property type="nucleotide sequence ID" value="NZ_CP096660.1"/>
</dbReference>
<proteinExistence type="predicted"/>
<dbReference type="Proteomes" id="UP000830729">
    <property type="component" value="Plasmid unnamed1"/>
</dbReference>
<dbReference type="SUPFAM" id="SSF53850">
    <property type="entry name" value="Periplasmic binding protein-like II"/>
    <property type="match status" value="1"/>
</dbReference>
<dbReference type="EMBL" id="CP096660">
    <property type="protein sequence ID" value="UPV76479.1"/>
    <property type="molecule type" value="Genomic_DNA"/>
</dbReference>
<evidence type="ECO:0000313" key="2">
    <source>
        <dbReference type="Proteomes" id="UP000830729"/>
    </source>
</evidence>
<keyword evidence="1" id="KW-0614">Plasmid</keyword>
<evidence type="ECO:0000313" key="1">
    <source>
        <dbReference type="EMBL" id="UPV76479.1"/>
    </source>
</evidence>
<organism evidence="1 2">
    <name type="scientific">Halorussus limi</name>
    <dbReference type="NCBI Taxonomy" id="2938695"/>
    <lineage>
        <taxon>Archaea</taxon>
        <taxon>Methanobacteriati</taxon>
        <taxon>Methanobacteriota</taxon>
        <taxon>Stenosarchaea group</taxon>
        <taxon>Halobacteria</taxon>
        <taxon>Halobacteriales</taxon>
        <taxon>Haladaptataceae</taxon>
        <taxon>Halorussus</taxon>
    </lineage>
</organism>
<dbReference type="InterPro" id="IPR006059">
    <property type="entry name" value="SBP"/>
</dbReference>
<protein>
    <submittedName>
        <fullName evidence="1">ABC transporter substrate-binding protein</fullName>
    </submittedName>
</protein>
<dbReference type="AlphaFoldDB" id="A0A8U0I009"/>
<sequence>MGTHDDTLSRRTYLKATAGASAAGLGSLTGLLGQDMQTLEVQHWWTGGDGAQAIQALFEGFQEQYPDIKVNQNPVSGGAGQNLQTVIKKRVLNDNPPSSWQAWPGANLLPYTRANKLENIEESVWSKNNMKSAYLQGPKQAAQPSGNYVTVPLNIHRINNLFYNVNVVEQAGVDPSSISKPSDLVGALEQVSNNTQAAGMAHQTKSGWSTLQLWATVLLGEHGLNTYTAFTEGKIEQNQQAIKNSLQIVKDYKQYFNDDAGSVGWTEANTKIINGQAGFFHQGDWAAGMYSPDNLAFQEGWNQVTFPGTDGYYMLNMDSFPFPKNNPSPEATTRFLRYVGSVDAQRRFNPKKGSIPPRTDVPQDAFGPFLQRQMKDFKNSEAQPPSTAHGLAVDPETLTNLEDAMATFISSWNVDRTYQGIAQAFQ</sequence>
<gene>
    <name evidence="1" type="ORF">M0R89_20165</name>
</gene>
<geneLocation type="plasmid" evidence="1 2">
    <name>unnamed1</name>
</geneLocation>
<dbReference type="GeneID" id="72187566"/>
<keyword evidence="2" id="KW-1185">Reference proteome</keyword>
<accession>A0A8U0I009</accession>